<dbReference type="EMBL" id="PIPK01000001">
    <property type="protein sequence ID" value="RUO28491.1"/>
    <property type="molecule type" value="Genomic_DNA"/>
</dbReference>
<name>A0A327X4U6_9GAMM</name>
<feature type="transmembrane region" description="Helical" evidence="2">
    <location>
        <begin position="15"/>
        <end position="37"/>
    </location>
</feature>
<gene>
    <name evidence="3" type="ORF">B0I24_101293</name>
    <name evidence="4" type="ORF">CWE07_01405</name>
</gene>
<dbReference type="Proteomes" id="UP000249203">
    <property type="component" value="Unassembled WGS sequence"/>
</dbReference>
<keyword evidence="2" id="KW-0812">Transmembrane</keyword>
<proteinExistence type="predicted"/>
<evidence type="ECO:0000313" key="5">
    <source>
        <dbReference type="Proteomes" id="UP000249203"/>
    </source>
</evidence>
<reference evidence="4 6" key="1">
    <citation type="journal article" date="2018" name="Front. Microbiol.">
        <title>Genome-Based Analysis Reveals the Taxonomy and Diversity of the Family Idiomarinaceae.</title>
        <authorList>
            <person name="Liu Y."/>
            <person name="Lai Q."/>
            <person name="Shao Z."/>
        </authorList>
    </citation>
    <scope>NUCLEOTIDE SEQUENCE [LARGE SCALE GENOMIC DNA]</scope>
    <source>
        <strain evidence="4 6">CF12-14</strain>
    </source>
</reference>
<dbReference type="EMBL" id="QLMD01000001">
    <property type="protein sequence ID" value="RAK01669.1"/>
    <property type="molecule type" value="Genomic_DNA"/>
</dbReference>
<keyword evidence="6" id="KW-1185">Reference proteome</keyword>
<feature type="transmembrane region" description="Helical" evidence="2">
    <location>
        <begin position="57"/>
        <end position="79"/>
    </location>
</feature>
<keyword evidence="2" id="KW-1133">Transmembrane helix</keyword>
<evidence type="ECO:0000313" key="3">
    <source>
        <dbReference type="EMBL" id="RAK01669.1"/>
    </source>
</evidence>
<evidence type="ECO:0000313" key="6">
    <source>
        <dbReference type="Proteomes" id="UP000287865"/>
    </source>
</evidence>
<evidence type="ECO:0000256" key="2">
    <source>
        <dbReference type="SAM" id="Phobius"/>
    </source>
</evidence>
<accession>A0A327X4U6</accession>
<organism evidence="3 5">
    <name type="scientific">Aliidiomarina maris</name>
    <dbReference type="NCBI Taxonomy" id="531312"/>
    <lineage>
        <taxon>Bacteria</taxon>
        <taxon>Pseudomonadati</taxon>
        <taxon>Pseudomonadota</taxon>
        <taxon>Gammaproteobacteria</taxon>
        <taxon>Alteromonadales</taxon>
        <taxon>Idiomarinaceae</taxon>
        <taxon>Aliidiomarina</taxon>
    </lineage>
</organism>
<comment type="caution">
    <text evidence="3">The sequence shown here is derived from an EMBL/GenBank/DDBJ whole genome shotgun (WGS) entry which is preliminary data.</text>
</comment>
<dbReference type="Proteomes" id="UP000287865">
    <property type="component" value="Unassembled WGS sequence"/>
</dbReference>
<reference evidence="3 5" key="2">
    <citation type="submission" date="2018-06" db="EMBL/GenBank/DDBJ databases">
        <title>Genomic Encyclopedia of Type Strains, Phase III (KMG-III): the genomes of soil and plant-associated and newly described type strains.</title>
        <authorList>
            <person name="Whitman W."/>
        </authorList>
    </citation>
    <scope>NUCLEOTIDE SEQUENCE [LARGE SCALE GENOMIC DNA]</scope>
    <source>
        <strain evidence="3 5">CGMCC 1.15366</strain>
    </source>
</reference>
<keyword evidence="2" id="KW-0472">Membrane</keyword>
<evidence type="ECO:0000313" key="4">
    <source>
        <dbReference type="EMBL" id="RUO28491.1"/>
    </source>
</evidence>
<dbReference type="AlphaFoldDB" id="A0A327X4U6"/>
<evidence type="ECO:0000256" key="1">
    <source>
        <dbReference type="SAM" id="MobiDB-lite"/>
    </source>
</evidence>
<dbReference type="RefSeq" id="WP_111568146.1">
    <property type="nucleotide sequence ID" value="NZ_PIPK01000001.1"/>
</dbReference>
<sequence length="131" mass="15931">MTKPNRHPSLMTLRWFRTFIVSLALFFVILFVLPLLYELFVTFTPPMDVSTERTTRRIMMLVSNVFSWVVLFLGLALSWRQRRTQMRREYVHKRVLERRQDKRREAEQARIAHHEKIYGRKPQDKAQKKPD</sequence>
<dbReference type="OrthoDB" id="9962348at2"/>
<feature type="region of interest" description="Disordered" evidence="1">
    <location>
        <begin position="100"/>
        <end position="131"/>
    </location>
</feature>
<protein>
    <submittedName>
        <fullName evidence="3">Uncharacterized protein</fullName>
    </submittedName>
</protein>